<organism evidence="1 2">
    <name type="scientific">Streptomyces hokutonensis</name>
    <dbReference type="NCBI Taxonomy" id="1306990"/>
    <lineage>
        <taxon>Bacteria</taxon>
        <taxon>Bacillati</taxon>
        <taxon>Actinomycetota</taxon>
        <taxon>Actinomycetes</taxon>
        <taxon>Kitasatosporales</taxon>
        <taxon>Streptomycetaceae</taxon>
        <taxon>Streptomyces</taxon>
    </lineage>
</organism>
<proteinExistence type="predicted"/>
<protein>
    <submittedName>
        <fullName evidence="1">DUF4265 domain-containing protein</fullName>
    </submittedName>
</protein>
<sequence length="62" mass="6658">MHQCLSAFSPGGEVFSVDLPIVAFAAPAGADFAGTKALLTQGQEEGWWHYEVGCGTDEWWNA</sequence>
<gene>
    <name evidence="1" type="ORF">ACFYNQ_24255</name>
</gene>
<reference evidence="1 2" key="1">
    <citation type="submission" date="2024-10" db="EMBL/GenBank/DDBJ databases">
        <title>The Natural Products Discovery Center: Release of the First 8490 Sequenced Strains for Exploring Actinobacteria Biosynthetic Diversity.</title>
        <authorList>
            <person name="Kalkreuter E."/>
            <person name="Kautsar S.A."/>
            <person name="Yang D."/>
            <person name="Bader C.D."/>
            <person name="Teijaro C.N."/>
            <person name="Fluegel L."/>
            <person name="Davis C.M."/>
            <person name="Simpson J.R."/>
            <person name="Lauterbach L."/>
            <person name="Steele A.D."/>
            <person name="Gui C."/>
            <person name="Meng S."/>
            <person name="Li G."/>
            <person name="Viehrig K."/>
            <person name="Ye F."/>
            <person name="Su P."/>
            <person name="Kiefer A.F."/>
            <person name="Nichols A."/>
            <person name="Cepeda A.J."/>
            <person name="Yan W."/>
            <person name="Fan B."/>
            <person name="Jiang Y."/>
            <person name="Adhikari A."/>
            <person name="Zheng C.-J."/>
            <person name="Schuster L."/>
            <person name="Cowan T.M."/>
            <person name="Smanski M.J."/>
            <person name="Chevrette M.G."/>
            <person name="De Carvalho L.P.S."/>
            <person name="Shen B."/>
        </authorList>
    </citation>
    <scope>NUCLEOTIDE SEQUENCE [LARGE SCALE GENOMIC DNA]</scope>
    <source>
        <strain evidence="1 2">NPDC006488</strain>
    </source>
</reference>
<dbReference type="Proteomes" id="UP001601303">
    <property type="component" value="Unassembled WGS sequence"/>
</dbReference>
<evidence type="ECO:0000313" key="1">
    <source>
        <dbReference type="EMBL" id="MFE9601666.1"/>
    </source>
</evidence>
<comment type="caution">
    <text evidence="1">The sequence shown here is derived from an EMBL/GenBank/DDBJ whole genome shotgun (WGS) entry which is preliminary data.</text>
</comment>
<keyword evidence="2" id="KW-1185">Reference proteome</keyword>
<name>A0ABW6M694_9ACTN</name>
<evidence type="ECO:0000313" key="2">
    <source>
        <dbReference type="Proteomes" id="UP001601303"/>
    </source>
</evidence>
<dbReference type="RefSeq" id="WP_388109064.1">
    <property type="nucleotide sequence ID" value="NZ_JBIAHM010000008.1"/>
</dbReference>
<dbReference type="EMBL" id="JBIAHM010000008">
    <property type="protein sequence ID" value="MFE9601666.1"/>
    <property type="molecule type" value="Genomic_DNA"/>
</dbReference>
<accession>A0ABW6M694</accession>